<comment type="caution">
    <text evidence="1">The sequence shown here is derived from an EMBL/GenBank/DDBJ whole genome shotgun (WGS) entry which is preliminary data.</text>
</comment>
<sequence>MKWLVVVITISTLILGCSPKKADKPLEKVPQRVISRDEAVGSLPCFKCHSYQKFSTPLQMGGVFPHQKHMDAGYHCNQCHD</sequence>
<dbReference type="SUPFAM" id="SSF48695">
    <property type="entry name" value="Multiheme cytochromes"/>
    <property type="match status" value="1"/>
</dbReference>
<reference evidence="1" key="1">
    <citation type="submission" date="2019-10" db="EMBL/GenBank/DDBJ databases">
        <title>Metagenomic sequencing of thiosulfate-disproportionating enrichment culture.</title>
        <authorList>
            <person name="Umezawa K."/>
            <person name="Kojima H."/>
            <person name="Fukui M."/>
        </authorList>
    </citation>
    <scope>NUCLEOTIDE SEQUENCE</scope>
    <source>
        <strain evidence="1">45J</strain>
    </source>
</reference>
<name>A0A5J4KTY7_9ZZZZ</name>
<evidence type="ECO:0008006" key="2">
    <source>
        <dbReference type="Google" id="ProtNLM"/>
    </source>
</evidence>
<proteinExistence type="predicted"/>
<dbReference type="InterPro" id="IPR036280">
    <property type="entry name" value="Multihaem_cyt_sf"/>
</dbReference>
<organism evidence="1">
    <name type="scientific">hot springs metagenome</name>
    <dbReference type="NCBI Taxonomy" id="433727"/>
    <lineage>
        <taxon>unclassified sequences</taxon>
        <taxon>metagenomes</taxon>
        <taxon>ecological metagenomes</taxon>
    </lineage>
</organism>
<protein>
    <recommendedName>
        <fullName evidence="2">Cytochrome c7-like domain-containing protein</fullName>
    </recommendedName>
</protein>
<gene>
    <name evidence="1" type="ORF">A45J_0434</name>
</gene>
<dbReference type="PROSITE" id="PS51257">
    <property type="entry name" value="PROKAR_LIPOPROTEIN"/>
    <property type="match status" value="1"/>
</dbReference>
<accession>A0A5J4KTY7</accession>
<dbReference type="AlphaFoldDB" id="A0A5J4KTY7"/>
<evidence type="ECO:0000313" key="1">
    <source>
        <dbReference type="EMBL" id="GER92714.1"/>
    </source>
</evidence>
<dbReference type="EMBL" id="BLAB01000001">
    <property type="protein sequence ID" value="GER92714.1"/>
    <property type="molecule type" value="Genomic_DNA"/>
</dbReference>